<feature type="chain" id="PRO_5046280591" evidence="5">
    <location>
        <begin position="27"/>
        <end position="276"/>
    </location>
</feature>
<evidence type="ECO:0000256" key="3">
    <source>
        <dbReference type="ARBA" id="ARBA00022989"/>
    </source>
</evidence>
<evidence type="ECO:0000256" key="4">
    <source>
        <dbReference type="ARBA" id="ARBA00023136"/>
    </source>
</evidence>
<keyword evidence="7" id="KW-1185">Reference proteome</keyword>
<evidence type="ECO:0000256" key="5">
    <source>
        <dbReference type="SAM" id="SignalP"/>
    </source>
</evidence>
<keyword evidence="4" id="KW-0472">Membrane</keyword>
<dbReference type="Pfam" id="PF04228">
    <property type="entry name" value="Zn_peptidase"/>
    <property type="match status" value="1"/>
</dbReference>
<proteinExistence type="predicted"/>
<comment type="caution">
    <text evidence="6">The sequence shown here is derived from an EMBL/GenBank/DDBJ whole genome shotgun (WGS) entry which is preliminary data.</text>
</comment>
<gene>
    <name evidence="6" type="ORF">ACFO8L_12740</name>
</gene>
<reference evidence="7" key="1">
    <citation type="journal article" date="2019" name="Int. J. Syst. Evol. Microbiol.">
        <title>The Global Catalogue of Microorganisms (GCM) 10K type strain sequencing project: providing services to taxonomists for standard genome sequencing and annotation.</title>
        <authorList>
            <consortium name="The Broad Institute Genomics Platform"/>
            <consortium name="The Broad Institute Genome Sequencing Center for Infectious Disease"/>
            <person name="Wu L."/>
            <person name="Ma J."/>
        </authorList>
    </citation>
    <scope>NUCLEOTIDE SEQUENCE [LARGE SCALE GENOMIC DNA]</scope>
    <source>
        <strain evidence="7">CCUG 49560</strain>
    </source>
</reference>
<dbReference type="InterPro" id="IPR007343">
    <property type="entry name" value="Uncharacterised_pept_Zn_put"/>
</dbReference>
<feature type="signal peptide" evidence="5">
    <location>
        <begin position="1"/>
        <end position="26"/>
    </location>
</feature>
<keyword evidence="3" id="KW-1133">Transmembrane helix</keyword>
<dbReference type="RefSeq" id="WP_262848925.1">
    <property type="nucleotide sequence ID" value="NZ_JANZYP010000079.1"/>
</dbReference>
<keyword evidence="5" id="KW-0732">Signal</keyword>
<dbReference type="EMBL" id="JBHSFN010000006">
    <property type="protein sequence ID" value="MFC4586950.1"/>
    <property type="molecule type" value="Genomic_DNA"/>
</dbReference>
<dbReference type="Proteomes" id="UP001595891">
    <property type="component" value="Unassembled WGS sequence"/>
</dbReference>
<dbReference type="PANTHER" id="PTHR30168">
    <property type="entry name" value="PUTATIVE MEMBRANE PROTEIN YPFJ"/>
    <property type="match status" value="1"/>
</dbReference>
<name>A0ABV9EBM3_9ACTN</name>
<evidence type="ECO:0000313" key="6">
    <source>
        <dbReference type="EMBL" id="MFC4586950.1"/>
    </source>
</evidence>
<protein>
    <submittedName>
        <fullName evidence="6">Neutral zinc metallopeptidase</fullName>
    </submittedName>
</protein>
<accession>A0ABV9EBM3</accession>
<dbReference type="PANTHER" id="PTHR30168:SF0">
    <property type="entry name" value="INNER MEMBRANE PROTEIN"/>
    <property type="match status" value="1"/>
</dbReference>
<keyword evidence="2" id="KW-0812">Transmembrane</keyword>
<sequence length="276" mass="30071">MITRKPSIALAAGLLASMLLPGTAQAASPAAAPASASASPVRATALTRSPLYTSGRLPVTRCTEPSVTPGSVASARRYVVPLFNCLSRSWATQLKKARIPFSKPSLQFISKPQRVCGAKWPGHAQGLYCPNYRRIVVLLDKNITQQAEELFLMDVIAHEYGHHVQNVSGIERAFSRLPSRNKSEYNEQLRRLELQAECLSGAFIGSVWDSLDRPTDDWEFLLDATRESGDEHSKVRDHGKGRTIANWLRRGFQAAGPAGCNTWIGSSAMVASTPAN</sequence>
<organism evidence="6 7">
    <name type="scientific">Sphaerisporangium corydalis</name>
    <dbReference type="NCBI Taxonomy" id="1441875"/>
    <lineage>
        <taxon>Bacteria</taxon>
        <taxon>Bacillati</taxon>
        <taxon>Actinomycetota</taxon>
        <taxon>Actinomycetes</taxon>
        <taxon>Streptosporangiales</taxon>
        <taxon>Streptosporangiaceae</taxon>
        <taxon>Sphaerisporangium</taxon>
    </lineage>
</organism>
<comment type="subcellular location">
    <subcellularLocation>
        <location evidence="1">Membrane</location>
        <topology evidence="1">Single-pass membrane protein</topology>
    </subcellularLocation>
</comment>
<evidence type="ECO:0000256" key="1">
    <source>
        <dbReference type="ARBA" id="ARBA00004167"/>
    </source>
</evidence>
<evidence type="ECO:0000313" key="7">
    <source>
        <dbReference type="Proteomes" id="UP001595891"/>
    </source>
</evidence>
<evidence type="ECO:0000256" key="2">
    <source>
        <dbReference type="ARBA" id="ARBA00022692"/>
    </source>
</evidence>